<reference evidence="1" key="1">
    <citation type="submission" date="2022-12" db="EMBL/GenBank/DDBJ databases">
        <authorList>
            <person name="Petersen C."/>
        </authorList>
    </citation>
    <scope>NUCLEOTIDE SEQUENCE</scope>
    <source>
        <strain evidence="1">IBT 29677</strain>
    </source>
</reference>
<name>A0A9W9VSS9_9EURO</name>
<dbReference type="AlphaFoldDB" id="A0A9W9VSS9"/>
<dbReference type="Proteomes" id="UP001147747">
    <property type="component" value="Unassembled WGS sequence"/>
</dbReference>
<dbReference type="GeneID" id="81374687"/>
<protein>
    <submittedName>
        <fullName evidence="1">Uncharacterized protein</fullName>
    </submittedName>
</protein>
<dbReference type="EMBL" id="JAPZBU010000009">
    <property type="protein sequence ID" value="KAJ5388529.1"/>
    <property type="molecule type" value="Genomic_DNA"/>
</dbReference>
<sequence>MADRDTSTFTSPANLFLQQEVYRLGTSPGLRYLPPGSERDFIVLTWGPIIYRTSYVPESKRLLPVFLRLLNDAVSRSIHRILTGSAEQVSLLEKSYASKVFSAQDMYDSLDEDGVRDAFHDYKVSLAMPVTELPSRLRACLMVDDEVLSHMRAILDISTMAGQDTDVGRCWVKVIENNFPDARFGDEPYIASIDGNKKVDGTTEHQGKYHGWTMVSLSALLEVFDGLRQMKYLVEYHREGRIYLGEGKWSAIK</sequence>
<keyword evidence="2" id="KW-1185">Reference proteome</keyword>
<accession>A0A9W9VSS9</accession>
<reference evidence="1" key="2">
    <citation type="journal article" date="2023" name="IMA Fungus">
        <title>Comparative genomic study of the Penicillium genus elucidates a diverse pangenome and 15 lateral gene transfer events.</title>
        <authorList>
            <person name="Petersen C."/>
            <person name="Sorensen T."/>
            <person name="Nielsen M.R."/>
            <person name="Sondergaard T.E."/>
            <person name="Sorensen J.L."/>
            <person name="Fitzpatrick D.A."/>
            <person name="Frisvad J.C."/>
            <person name="Nielsen K.L."/>
        </authorList>
    </citation>
    <scope>NUCLEOTIDE SEQUENCE</scope>
    <source>
        <strain evidence="1">IBT 29677</strain>
    </source>
</reference>
<comment type="caution">
    <text evidence="1">The sequence shown here is derived from an EMBL/GenBank/DDBJ whole genome shotgun (WGS) entry which is preliminary data.</text>
</comment>
<gene>
    <name evidence="1" type="ORF">N7509_011070</name>
</gene>
<evidence type="ECO:0000313" key="2">
    <source>
        <dbReference type="Proteomes" id="UP001147747"/>
    </source>
</evidence>
<organism evidence="1 2">
    <name type="scientific">Penicillium cosmopolitanum</name>
    <dbReference type="NCBI Taxonomy" id="1131564"/>
    <lineage>
        <taxon>Eukaryota</taxon>
        <taxon>Fungi</taxon>
        <taxon>Dikarya</taxon>
        <taxon>Ascomycota</taxon>
        <taxon>Pezizomycotina</taxon>
        <taxon>Eurotiomycetes</taxon>
        <taxon>Eurotiomycetidae</taxon>
        <taxon>Eurotiales</taxon>
        <taxon>Aspergillaceae</taxon>
        <taxon>Penicillium</taxon>
    </lineage>
</organism>
<proteinExistence type="predicted"/>
<dbReference type="RefSeq" id="XP_056486327.1">
    <property type="nucleotide sequence ID" value="XM_056635707.1"/>
</dbReference>
<dbReference type="OrthoDB" id="4520016at2759"/>
<evidence type="ECO:0000313" key="1">
    <source>
        <dbReference type="EMBL" id="KAJ5388529.1"/>
    </source>
</evidence>